<name>A0A559KBL3_9BACL</name>
<keyword evidence="4 8" id="KW-0732">Signal</keyword>
<dbReference type="AlphaFoldDB" id="A0A559KBL3"/>
<evidence type="ECO:0000313" key="11">
    <source>
        <dbReference type="EMBL" id="TVY09525.1"/>
    </source>
</evidence>
<sequence>MKRIVGLPCVLFSLMLLCCSCFGSRQINELAIVTAVGLDVGENPEMVKLSAQIIRPADARGQTGAPSGGTGQPIYSVSAEGKSIFEAIRNLGRFTSRRVYWAHNFVIVMHEDYARRGIKDMIDFFTRNHELRMNTWIAVTPDSPDEVISTITGLEVVPGEAVNRLFRDNKIVRLAVGSNMMSLEESFLSPSTEPVIAKLQLVSRGISNKKPGEHGSLKQVELAGAAAFKEEKMVGWLTLKETRGLLFFLESLESGIEVVACPDPSRNLTVEFKNVKFKVTPDVQNQKPQFKIQLTTSADIVESNCEETPEEILGQIEEKLQQELKSSIESVIKKAQKQYKSDFLKLGDVFRNSYPEEWRGVKANWDESFAAAKTTVEVEAKIKSAVLKAAGTGVK</sequence>
<dbReference type="Gene3D" id="3.30.300.210">
    <property type="entry name" value="Nutrient germinant receptor protein C, domain 3"/>
    <property type="match status" value="1"/>
</dbReference>
<dbReference type="Gene3D" id="6.20.190.10">
    <property type="entry name" value="Nutrient germinant receptor protein C, domain 1"/>
    <property type="match status" value="1"/>
</dbReference>
<comment type="caution">
    <text evidence="11">The sequence shown here is derived from an EMBL/GenBank/DDBJ whole genome shotgun (WGS) entry which is preliminary data.</text>
</comment>
<evidence type="ECO:0000256" key="4">
    <source>
        <dbReference type="ARBA" id="ARBA00022729"/>
    </source>
</evidence>
<comment type="subcellular location">
    <subcellularLocation>
        <location evidence="1">Membrane</location>
        <topology evidence="1">Lipid-anchor</topology>
    </subcellularLocation>
</comment>
<evidence type="ECO:0000256" key="8">
    <source>
        <dbReference type="SAM" id="SignalP"/>
    </source>
</evidence>
<dbReference type="OrthoDB" id="9816067at2"/>
<accession>A0A559KBL3</accession>
<proteinExistence type="inferred from homology"/>
<organism evidence="11 12">
    <name type="scientific">Paenibacillus cremeus</name>
    <dbReference type="NCBI Taxonomy" id="2163881"/>
    <lineage>
        <taxon>Bacteria</taxon>
        <taxon>Bacillati</taxon>
        <taxon>Bacillota</taxon>
        <taxon>Bacilli</taxon>
        <taxon>Bacillales</taxon>
        <taxon>Paenibacillaceae</taxon>
        <taxon>Paenibacillus</taxon>
    </lineage>
</organism>
<keyword evidence="12" id="KW-1185">Reference proteome</keyword>
<evidence type="ECO:0000259" key="10">
    <source>
        <dbReference type="Pfam" id="PF25198"/>
    </source>
</evidence>
<dbReference type="NCBIfam" id="TIGR02887">
    <property type="entry name" value="spore_ger_x_C"/>
    <property type="match status" value="1"/>
</dbReference>
<comment type="similarity">
    <text evidence="2">Belongs to the GerABKC lipoprotein family.</text>
</comment>
<evidence type="ECO:0000256" key="1">
    <source>
        <dbReference type="ARBA" id="ARBA00004635"/>
    </source>
</evidence>
<dbReference type="GO" id="GO:0009847">
    <property type="term" value="P:spore germination"/>
    <property type="evidence" value="ECO:0007669"/>
    <property type="project" value="InterPro"/>
</dbReference>
<dbReference type="InterPro" id="IPR038501">
    <property type="entry name" value="Spore_GerAC_C_sf"/>
</dbReference>
<keyword evidence="3" id="KW-0309">Germination</keyword>
<dbReference type="PANTHER" id="PTHR35789">
    <property type="entry name" value="SPORE GERMINATION PROTEIN B3"/>
    <property type="match status" value="1"/>
</dbReference>
<gene>
    <name evidence="11" type="ORF">FPZ49_12315</name>
</gene>
<dbReference type="Proteomes" id="UP000317036">
    <property type="component" value="Unassembled WGS sequence"/>
</dbReference>
<dbReference type="RefSeq" id="WP_144847034.1">
    <property type="nucleotide sequence ID" value="NZ_VNJI01000013.1"/>
</dbReference>
<dbReference type="Pfam" id="PF25198">
    <property type="entry name" value="Spore_GerAC_N"/>
    <property type="match status" value="1"/>
</dbReference>
<dbReference type="InterPro" id="IPR057336">
    <property type="entry name" value="GerAC_N"/>
</dbReference>
<evidence type="ECO:0000256" key="5">
    <source>
        <dbReference type="ARBA" id="ARBA00023136"/>
    </source>
</evidence>
<dbReference type="InterPro" id="IPR008844">
    <property type="entry name" value="Spore_GerAC-like"/>
</dbReference>
<keyword evidence="5" id="KW-0472">Membrane</keyword>
<evidence type="ECO:0000256" key="7">
    <source>
        <dbReference type="ARBA" id="ARBA00023288"/>
    </source>
</evidence>
<protein>
    <submittedName>
        <fullName evidence="11">Ger(X)C family spore germination protein</fullName>
    </submittedName>
</protein>
<dbReference type="InterPro" id="IPR046953">
    <property type="entry name" value="Spore_GerAC-like_C"/>
</dbReference>
<feature type="domain" description="Spore germination protein N-terminal" evidence="10">
    <location>
        <begin position="24"/>
        <end position="199"/>
    </location>
</feature>
<evidence type="ECO:0000256" key="6">
    <source>
        <dbReference type="ARBA" id="ARBA00023139"/>
    </source>
</evidence>
<dbReference type="Pfam" id="PF05504">
    <property type="entry name" value="Spore_GerAC"/>
    <property type="match status" value="1"/>
</dbReference>
<feature type="signal peptide" evidence="8">
    <location>
        <begin position="1"/>
        <end position="23"/>
    </location>
</feature>
<evidence type="ECO:0000259" key="9">
    <source>
        <dbReference type="Pfam" id="PF05504"/>
    </source>
</evidence>
<dbReference type="PANTHER" id="PTHR35789:SF1">
    <property type="entry name" value="SPORE GERMINATION PROTEIN B3"/>
    <property type="match status" value="1"/>
</dbReference>
<reference evidence="11 12" key="1">
    <citation type="submission" date="2019-07" db="EMBL/GenBank/DDBJ databases">
        <authorList>
            <person name="Kim J."/>
        </authorList>
    </citation>
    <scope>NUCLEOTIDE SEQUENCE [LARGE SCALE GENOMIC DNA]</scope>
    <source>
        <strain evidence="11 12">JC52</strain>
    </source>
</reference>
<evidence type="ECO:0000256" key="2">
    <source>
        <dbReference type="ARBA" id="ARBA00007886"/>
    </source>
</evidence>
<evidence type="ECO:0000256" key="3">
    <source>
        <dbReference type="ARBA" id="ARBA00022544"/>
    </source>
</evidence>
<dbReference type="EMBL" id="VNJI01000013">
    <property type="protein sequence ID" value="TVY09525.1"/>
    <property type="molecule type" value="Genomic_DNA"/>
</dbReference>
<dbReference type="GO" id="GO:0016020">
    <property type="term" value="C:membrane"/>
    <property type="evidence" value="ECO:0007669"/>
    <property type="project" value="UniProtKB-SubCell"/>
</dbReference>
<keyword evidence="6" id="KW-0564">Palmitate</keyword>
<feature type="domain" description="Spore germination GerAC-like C-terminal" evidence="9">
    <location>
        <begin position="224"/>
        <end position="383"/>
    </location>
</feature>
<feature type="chain" id="PRO_5038393635" evidence="8">
    <location>
        <begin position="24"/>
        <end position="395"/>
    </location>
</feature>
<evidence type="ECO:0000313" key="12">
    <source>
        <dbReference type="Proteomes" id="UP000317036"/>
    </source>
</evidence>
<keyword evidence="7" id="KW-0449">Lipoprotein</keyword>